<evidence type="ECO:0000313" key="4">
    <source>
        <dbReference type="Proteomes" id="UP001295684"/>
    </source>
</evidence>
<feature type="region of interest" description="Disordered" evidence="2">
    <location>
        <begin position="471"/>
        <end position="497"/>
    </location>
</feature>
<evidence type="ECO:0000256" key="2">
    <source>
        <dbReference type="SAM" id="MobiDB-lite"/>
    </source>
</evidence>
<evidence type="ECO:0000256" key="1">
    <source>
        <dbReference type="SAM" id="Coils"/>
    </source>
</evidence>
<comment type="caution">
    <text evidence="3">The sequence shown here is derived from an EMBL/GenBank/DDBJ whole genome shotgun (WGS) entry which is preliminary data.</text>
</comment>
<keyword evidence="4" id="KW-1185">Reference proteome</keyword>
<accession>A0AAD1U8Y8</accession>
<feature type="coiled-coil region" evidence="1">
    <location>
        <begin position="201"/>
        <end position="231"/>
    </location>
</feature>
<protein>
    <submittedName>
        <fullName evidence="3">Uncharacterized protein</fullName>
    </submittedName>
</protein>
<dbReference type="AlphaFoldDB" id="A0AAD1U8Y8"/>
<feature type="region of interest" description="Disordered" evidence="2">
    <location>
        <begin position="573"/>
        <end position="600"/>
    </location>
</feature>
<evidence type="ECO:0000313" key="3">
    <source>
        <dbReference type="EMBL" id="CAI2362812.1"/>
    </source>
</evidence>
<sequence length="600" mass="69145">MYFDPDFQKPKTSKFTKKAMAFREDLFMGVSMVEKIMRRTNLLAYSREMDQFIDPYGIELFLYHLKEQITVTYTPYNLNIDYNPDRQQVFSSQMCASGIARKIQISSEGHHLHPLLTEESDEEPKPALIDRQAGFNLPHKDPSCILISEPAQAEIFPENDQKKMSLHKRATHLKQGKKKPTAVGIAIEETLNLNEHTMAMKARLLEEKKRIHEENERKEREKRLKKLLRRQMIERNKELAKKKYTYDYDGNLLFVKKLNGDKLPKNTINLPYKWHLTDQEMIEIEKKEKKNKEAARRMFAKDNAKTKPKAEKLYKLPPSFAATQIPPKFEYERNGNYDLMKPQMGVTMAQNGKRRKSQPFRGSIKSSSNDGRSSVPKDVSIDDLEELTGAQKMPDFDEIDPIFHTQPDRLLTKISSDNHVRVVDRKAVKWMITTQDKNTKFLGSSKTVNKCKSKKPKINTANLKVNPRVNTASRGSVRRKLSKNYSQKQLTKRSSRKSLTERIGDTDLFTKITNPHLRMDYQAAFGAAWGQEKGVGAGIFEKELAKRPKSRQIGQTVSARNLLHTQRISLKTQSSKKRGILPQPPFGQTLGHGIITKTEL</sequence>
<dbReference type="EMBL" id="CAMPGE010003969">
    <property type="protein sequence ID" value="CAI2362812.1"/>
    <property type="molecule type" value="Genomic_DNA"/>
</dbReference>
<reference evidence="3" key="1">
    <citation type="submission" date="2023-07" db="EMBL/GenBank/DDBJ databases">
        <authorList>
            <consortium name="AG Swart"/>
            <person name="Singh M."/>
            <person name="Singh A."/>
            <person name="Seah K."/>
            <person name="Emmerich C."/>
        </authorList>
    </citation>
    <scope>NUCLEOTIDE SEQUENCE</scope>
    <source>
        <strain evidence="3">DP1</strain>
    </source>
</reference>
<feature type="region of interest" description="Disordered" evidence="2">
    <location>
        <begin position="349"/>
        <end position="378"/>
    </location>
</feature>
<name>A0AAD1U8Y8_EUPCR</name>
<dbReference type="Proteomes" id="UP001295684">
    <property type="component" value="Unassembled WGS sequence"/>
</dbReference>
<keyword evidence="1" id="KW-0175">Coiled coil</keyword>
<gene>
    <name evidence="3" type="ORF">ECRASSUSDP1_LOCUS4140</name>
</gene>
<organism evidence="3 4">
    <name type="scientific">Euplotes crassus</name>
    <dbReference type="NCBI Taxonomy" id="5936"/>
    <lineage>
        <taxon>Eukaryota</taxon>
        <taxon>Sar</taxon>
        <taxon>Alveolata</taxon>
        <taxon>Ciliophora</taxon>
        <taxon>Intramacronucleata</taxon>
        <taxon>Spirotrichea</taxon>
        <taxon>Hypotrichia</taxon>
        <taxon>Euplotida</taxon>
        <taxon>Euplotidae</taxon>
        <taxon>Moneuplotes</taxon>
    </lineage>
</organism>
<proteinExistence type="predicted"/>